<dbReference type="GO" id="GO:0030170">
    <property type="term" value="F:pyridoxal phosphate binding"/>
    <property type="evidence" value="ECO:0007669"/>
    <property type="project" value="InterPro"/>
</dbReference>
<name>A0A551XY46_MICAE</name>
<dbReference type="Gene3D" id="3.90.1150.10">
    <property type="entry name" value="Aspartate Aminotransferase, domain 1"/>
    <property type="match status" value="1"/>
</dbReference>
<accession>A0A551XY46</accession>
<protein>
    <submittedName>
        <fullName evidence="4">Uncharacterized protein</fullName>
    </submittedName>
</protein>
<dbReference type="GO" id="GO:0019346">
    <property type="term" value="P:transsulfuration"/>
    <property type="evidence" value="ECO:0007669"/>
    <property type="project" value="InterPro"/>
</dbReference>
<evidence type="ECO:0000313" key="5">
    <source>
        <dbReference type="Proteomes" id="UP000316443"/>
    </source>
</evidence>
<comment type="cofactor">
    <cofactor evidence="1 3">
        <name>pyridoxal 5'-phosphate</name>
        <dbReference type="ChEBI" id="CHEBI:597326"/>
    </cofactor>
</comment>
<dbReference type="EMBL" id="SFCA01000145">
    <property type="protein sequence ID" value="TRT53633.1"/>
    <property type="molecule type" value="Genomic_DNA"/>
</dbReference>
<evidence type="ECO:0000256" key="3">
    <source>
        <dbReference type="RuleBase" id="RU362118"/>
    </source>
</evidence>
<gene>
    <name evidence="4" type="ORF">EWV85_14040</name>
</gene>
<dbReference type="InterPro" id="IPR015424">
    <property type="entry name" value="PyrdxlP-dep_Trfase"/>
</dbReference>
<dbReference type="Pfam" id="PF01053">
    <property type="entry name" value="Cys_Met_Meta_PP"/>
    <property type="match status" value="1"/>
</dbReference>
<evidence type="ECO:0000256" key="2">
    <source>
        <dbReference type="ARBA" id="ARBA00022898"/>
    </source>
</evidence>
<dbReference type="SUPFAM" id="SSF53383">
    <property type="entry name" value="PLP-dependent transferases"/>
    <property type="match status" value="1"/>
</dbReference>
<evidence type="ECO:0000313" key="4">
    <source>
        <dbReference type="EMBL" id="TRT53633.1"/>
    </source>
</evidence>
<comment type="similarity">
    <text evidence="3">Belongs to the trans-sulfuration enzymes family.</text>
</comment>
<proteinExistence type="inferred from homology"/>
<keyword evidence="2 3" id="KW-0663">Pyridoxal phosphate</keyword>
<comment type="caution">
    <text evidence="4">The sequence shown here is derived from an EMBL/GenBank/DDBJ whole genome shotgun (WGS) entry which is preliminary data.</text>
</comment>
<dbReference type="Proteomes" id="UP000316443">
    <property type="component" value="Unassembled WGS sequence"/>
</dbReference>
<reference evidence="4 5" key="1">
    <citation type="submission" date="2019-01" db="EMBL/GenBank/DDBJ databases">
        <title>Coherence of Microcystis species and biogeography revealed through population genomics.</title>
        <authorList>
            <person name="Perez-Carrascal O.M."/>
            <person name="Terrat Y."/>
            <person name="Giani A."/>
            <person name="Fortin N."/>
            <person name="Tromas N."/>
            <person name="Shapiro B.J."/>
        </authorList>
    </citation>
    <scope>NUCLEOTIDE SEQUENCE [LARGE SCALE GENOMIC DNA]</scope>
    <source>
        <strain evidence="4">Ma_QC_C_20070703_M131</strain>
    </source>
</reference>
<evidence type="ECO:0000256" key="1">
    <source>
        <dbReference type="ARBA" id="ARBA00001933"/>
    </source>
</evidence>
<sequence length="73" mass="8456">MEFETRAIHGAVTVPIYLGSYEYSRTCNPTRKDPDEQEKNALLIAYFLANHPKIDRVYYPSLPSHPQHSLARH</sequence>
<dbReference type="InterPro" id="IPR015422">
    <property type="entry name" value="PyrdxlP-dep_Trfase_small"/>
</dbReference>
<organism evidence="4 5">
    <name type="scientific">Microcystis aeruginosa Ma_QC_C_20070703_M131</name>
    <dbReference type="NCBI Taxonomy" id="2486263"/>
    <lineage>
        <taxon>Bacteria</taxon>
        <taxon>Bacillati</taxon>
        <taxon>Cyanobacteriota</taxon>
        <taxon>Cyanophyceae</taxon>
        <taxon>Oscillatoriophycideae</taxon>
        <taxon>Chroococcales</taxon>
        <taxon>Microcystaceae</taxon>
        <taxon>Microcystis</taxon>
    </lineage>
</organism>
<dbReference type="InterPro" id="IPR000277">
    <property type="entry name" value="Cys/Met-Metab_PyrdxlP-dep_enz"/>
</dbReference>
<dbReference type="AlphaFoldDB" id="A0A551XY46"/>